<reference evidence="3 4" key="1">
    <citation type="submission" date="2017-08" db="EMBL/GenBank/DDBJ databases">
        <title>WGS of Clinical strains of the CDC Group NO-1 linked to zoonotic infections in humans.</title>
        <authorList>
            <person name="Bernier A.-M."/>
            <person name="Bernard K."/>
        </authorList>
    </citation>
    <scope>NUCLEOTIDE SEQUENCE [LARGE SCALE GENOMIC DNA]</scope>
    <source>
        <strain evidence="3 4">NML03-0146</strain>
    </source>
</reference>
<dbReference type="Pfam" id="PF01345">
    <property type="entry name" value="DUF11"/>
    <property type="match status" value="1"/>
</dbReference>
<proteinExistence type="predicted"/>
<dbReference type="Proteomes" id="UP000217999">
    <property type="component" value="Unassembled WGS sequence"/>
</dbReference>
<sequence length="1855" mass="194029">MAGGGPIHFSQSKGLSLMTKINSPRPGRLWQLSATAAALWLAVALPQAHAQVTDVIYANAYDGALAPFDIQTGPGYDNERNNNIVRTNDAFAYSVSLRSQYPATGAKNITVKAQFPANTLADWQSPSAQLCDGGITISNDHAAGPQLSCTITTLAASGTRNLTFIAHASGKAPNGHRIAKPTFSIDVGGNQGSTAIATNDGDLQDITVSAYPFYDVVVQPSFQGSPKPYGFYAGNGPNGEDGFYHRPLVGLRAMHPNAGRGRIGVEMLNGQPIELNIQLNERGLKNAQLVTWDTHSRGARGSFLVKNNNSKSKGCGSPANGSLSAYLGGGVNMHGLVSDAGAARDVRSVVPNGGVCSVAQSAPGGAITLTLTGVDTSLQRRPSHGSGSAGNAIPQDEWWVANKALVLWTPMADYPPHNPPNAVVKYPHEISVAGIKATSISGAQIAINSAAELGQNNKTSYELWRENKGNYSKRYAPDGKRPIPEKTLQDPAVIGDINVNHMAVGQSVSARLIYSNTGTATHTNAYICETIDRTAFRLGDRHEVRGMHTGDRLQYGRRPAGKYFASTSVNDKNDEYQYGTTHVSDYRDAGCADPKIEWGDLKTIGRDNVVYIRIGLGDLKGGESRSVFIDDLILEDTWQASIDVKTGGAAGVPAQRNRGESIAPATRAEGQLILNRAEVGSDFYSPAVLMYDYLRVVPSRTVSRISKQITSPAAPPGGDAPVVARGGTVKYGLKARYSTHTPLLKDPQGKYVVTVVDYLPPHMDYVDGSEKVASINGGNVNSYSFRKSKELNGATKLEWVFDQVVPVVGDDNDAAEFAQIAFDAKVADNAPASTSALMSNTAITSNFDTEGACKLDKVEEGFYLMVPGDVKTSCEKSATATVLLGANNGAYDILKQAVMPDGTVVQGDKAKAEIRPGDEFGYQLTYEAKDFANSGVNIPHWIDVLPWVGDSRGSAFADGAYRLKSVSAVDGDPAAKVYYTNRAPASIQIDPRHADNTDDTGAVNTVNWCELSSCGFAIDKATAIHIVPGVNAMPLGQKYKLRLTFETDAAIAKPGDKYANMIHGRSPTDASTLQLVSKPAQHHVYIPNHSLSGQVFWDKNGNGALDASPAADEAIAGNNITLTGCLAGADGVIDTTDVAAGCHANDQAFTQVVKATTADGKFEFTGLATGIYTLAQGEDALGDYKNGVTLVGSVGGSVTALDVVPSRIENIKLEGATAQAGTGYLFGEVKVSAVNDDYTTPALPTTGGTTPTTDPVTKNDLANDSAVDLDPTTGNATISGIGVVGGDPATGGLVLNPNGTITVQPNTPAGTYEYEYQLCLRSPYETVCATAEATVKVEAAGTGGNNILSGKVYFDKDDDGQPQAGEPGIQNTKLVLYGCTAGSNGALDTNEINVPAAGQANWCKGDDEPVELETATDSDGDYVFSSLDNGLYIVVQPDQPAGYSNGKTSAGNAGGVPSQVADLPSYIKNIALNNDADAKYNNFGELQQAPPTIKAQGDDLGSYKKGVDSTTPSVLADNGSGADKANGADATLTNVTLKPISTSDLNVTLDAATGLIKVGKDAPLGTHTVEYEICLVSHPTICAKATETVHVVSIDAVDDDMGTIPSTGGKTPSVVADNNGNGGDKANGLPAVIGTNVTLKPGALPNPPATGGLEMNPDGTITVKPGTPAGTYEYPYEICLLPATTPATCSNAVATVKVNDVKVDLQVIKSVDKLAPNVGETVRFTLEVKNLGSADATGVKVVDQLPSGYEFVAAQSPAYDAATGVWTLGNLANGASASLWIDAKVKPAGEYRNTATVDSDQSDVVQSNNRSSVQPAPVGAPSASPVPVPANAPWALLLMMLAVLMLARQGRLGRR</sequence>
<dbReference type="PANTHER" id="PTHR34819:SF3">
    <property type="entry name" value="CELL SURFACE PROTEIN"/>
    <property type="match status" value="1"/>
</dbReference>
<comment type="caution">
    <text evidence="3">The sequence shown here is derived from an EMBL/GenBank/DDBJ whole genome shotgun (WGS) entry which is preliminary data.</text>
</comment>
<dbReference type="SUPFAM" id="SSF117074">
    <property type="entry name" value="Hypothetical protein PA1324"/>
    <property type="match status" value="2"/>
</dbReference>
<protein>
    <recommendedName>
        <fullName evidence="2">DUF11 domain-containing protein</fullName>
    </recommendedName>
</protein>
<dbReference type="EMBL" id="NSJF01000002">
    <property type="protein sequence ID" value="PAT35474.1"/>
    <property type="molecule type" value="Genomic_DNA"/>
</dbReference>
<dbReference type="NCBIfam" id="TIGR01451">
    <property type="entry name" value="B_ant_repeat"/>
    <property type="match status" value="1"/>
</dbReference>
<feature type="region of interest" description="Disordered" evidence="1">
    <location>
        <begin position="1795"/>
        <end position="1825"/>
    </location>
</feature>
<dbReference type="PANTHER" id="PTHR34819">
    <property type="entry name" value="LARGE CYSTEINE-RICH PERIPLASMIC PROTEIN OMCB"/>
    <property type="match status" value="1"/>
</dbReference>
<gene>
    <name evidence="3" type="ORF">CK620_06380</name>
</gene>
<dbReference type="InterPro" id="IPR051172">
    <property type="entry name" value="Chlamydia_OmcB"/>
</dbReference>
<dbReference type="Gene3D" id="2.60.40.10">
    <property type="entry name" value="Immunoglobulins"/>
    <property type="match status" value="3"/>
</dbReference>
<evidence type="ECO:0000256" key="1">
    <source>
        <dbReference type="SAM" id="MobiDB-lite"/>
    </source>
</evidence>
<accession>A0A2A2ACL1</accession>
<name>A0A2A2ACL1_9BURK</name>
<organism evidence="3 4">
    <name type="scientific">Vandammella animalimorsus</name>
    <dbReference type="NCBI Taxonomy" id="2029117"/>
    <lineage>
        <taxon>Bacteria</taxon>
        <taxon>Pseudomonadati</taxon>
        <taxon>Pseudomonadota</taxon>
        <taxon>Betaproteobacteria</taxon>
        <taxon>Burkholderiales</taxon>
        <taxon>Comamonadaceae</taxon>
        <taxon>Vandammella</taxon>
    </lineage>
</organism>
<feature type="compositionally biased region" description="Polar residues" evidence="1">
    <location>
        <begin position="1795"/>
        <end position="1810"/>
    </location>
</feature>
<dbReference type="InterPro" id="IPR047589">
    <property type="entry name" value="DUF11_rpt"/>
</dbReference>
<dbReference type="InterPro" id="IPR001434">
    <property type="entry name" value="OmcB-like_DUF11"/>
</dbReference>
<feature type="domain" description="DUF11" evidence="2">
    <location>
        <begin position="1704"/>
        <end position="1814"/>
    </location>
</feature>
<dbReference type="InterPro" id="IPR013783">
    <property type="entry name" value="Ig-like_fold"/>
</dbReference>
<feature type="compositionally biased region" description="Low complexity" evidence="1">
    <location>
        <begin position="1811"/>
        <end position="1823"/>
    </location>
</feature>
<evidence type="ECO:0000313" key="3">
    <source>
        <dbReference type="EMBL" id="PAT35474.1"/>
    </source>
</evidence>
<evidence type="ECO:0000313" key="4">
    <source>
        <dbReference type="Proteomes" id="UP000217999"/>
    </source>
</evidence>
<evidence type="ECO:0000259" key="2">
    <source>
        <dbReference type="Pfam" id="PF01345"/>
    </source>
</evidence>